<comment type="caution">
    <text evidence="1">The sequence shown here is derived from an EMBL/GenBank/DDBJ whole genome shotgun (WGS) entry which is preliminary data.</text>
</comment>
<sequence>MKEVKPTSLFKDRVREVEGNPDFSNKDIGASQPQLVTEINTGIMCTLNQDYAMESDETCIYNAAHLMVASLAGSLAHVTCKEPLCVSISSQLRNSLQGFNITN</sequence>
<protein>
    <submittedName>
        <fullName evidence="1">CCR4-NOT transcription complex subunit 1</fullName>
    </submittedName>
</protein>
<evidence type="ECO:0000313" key="1">
    <source>
        <dbReference type="EMBL" id="KAI8017498.1"/>
    </source>
</evidence>
<reference evidence="1 2" key="1">
    <citation type="journal article" date="2022" name="Plant J.">
        <title>Chromosome-level genome of Camellia lanceoleosa provides a valuable resource for understanding genome evolution and self-incompatibility.</title>
        <authorList>
            <person name="Gong W."/>
            <person name="Xiao S."/>
            <person name="Wang L."/>
            <person name="Liao Z."/>
            <person name="Chang Y."/>
            <person name="Mo W."/>
            <person name="Hu G."/>
            <person name="Li W."/>
            <person name="Zhao G."/>
            <person name="Zhu H."/>
            <person name="Hu X."/>
            <person name="Ji K."/>
            <person name="Xiang X."/>
            <person name="Song Q."/>
            <person name="Yuan D."/>
            <person name="Jin S."/>
            <person name="Zhang L."/>
        </authorList>
    </citation>
    <scope>NUCLEOTIDE SEQUENCE [LARGE SCALE GENOMIC DNA]</scope>
    <source>
        <strain evidence="1">SQ_2022a</strain>
    </source>
</reference>
<dbReference type="EMBL" id="CM045759">
    <property type="protein sequence ID" value="KAI8017498.1"/>
    <property type="molecule type" value="Genomic_DNA"/>
</dbReference>
<gene>
    <name evidence="1" type="ORF">LOK49_LG04G03232</name>
</gene>
<organism evidence="1 2">
    <name type="scientific">Camellia lanceoleosa</name>
    <dbReference type="NCBI Taxonomy" id="1840588"/>
    <lineage>
        <taxon>Eukaryota</taxon>
        <taxon>Viridiplantae</taxon>
        <taxon>Streptophyta</taxon>
        <taxon>Embryophyta</taxon>
        <taxon>Tracheophyta</taxon>
        <taxon>Spermatophyta</taxon>
        <taxon>Magnoliopsida</taxon>
        <taxon>eudicotyledons</taxon>
        <taxon>Gunneridae</taxon>
        <taxon>Pentapetalae</taxon>
        <taxon>asterids</taxon>
        <taxon>Ericales</taxon>
        <taxon>Theaceae</taxon>
        <taxon>Camellia</taxon>
    </lineage>
</organism>
<evidence type="ECO:0000313" key="2">
    <source>
        <dbReference type="Proteomes" id="UP001060215"/>
    </source>
</evidence>
<dbReference type="Proteomes" id="UP001060215">
    <property type="component" value="Chromosome 2"/>
</dbReference>
<name>A0ACC0HX51_9ERIC</name>
<keyword evidence="2" id="KW-1185">Reference proteome</keyword>
<accession>A0ACC0HX51</accession>
<proteinExistence type="predicted"/>